<dbReference type="PANTHER" id="PTHR35910">
    <property type="entry name" value="2EXR DOMAIN-CONTAINING PROTEIN"/>
    <property type="match status" value="1"/>
</dbReference>
<reference evidence="2 3" key="1">
    <citation type="submission" date="2017-06" db="EMBL/GenBank/DDBJ databases">
        <title>Ant-infecting Ophiocordyceps genomes reveal a high diversity of potential behavioral manipulation genes and a possible major role for enterotoxins.</title>
        <authorList>
            <person name="De Bekker C."/>
            <person name="Evans H.C."/>
            <person name="Brachmann A."/>
            <person name="Hughes D.P."/>
        </authorList>
    </citation>
    <scope>NUCLEOTIDE SEQUENCE [LARGE SCALE GENOMIC DNA]</scope>
    <source>
        <strain evidence="2 3">Map64</strain>
    </source>
</reference>
<dbReference type="EMBL" id="NJET01000069">
    <property type="protein sequence ID" value="PHH62546.1"/>
    <property type="molecule type" value="Genomic_DNA"/>
</dbReference>
<evidence type="ECO:0000259" key="1">
    <source>
        <dbReference type="Pfam" id="PF20150"/>
    </source>
</evidence>
<dbReference type="Proteomes" id="UP000226192">
    <property type="component" value="Unassembled WGS sequence"/>
</dbReference>
<feature type="domain" description="2EXR" evidence="1">
    <location>
        <begin position="36"/>
        <end position="132"/>
    </location>
</feature>
<organism evidence="2 3">
    <name type="scientific">Ophiocordyceps australis</name>
    <dbReference type="NCBI Taxonomy" id="1399860"/>
    <lineage>
        <taxon>Eukaryota</taxon>
        <taxon>Fungi</taxon>
        <taxon>Dikarya</taxon>
        <taxon>Ascomycota</taxon>
        <taxon>Pezizomycotina</taxon>
        <taxon>Sordariomycetes</taxon>
        <taxon>Hypocreomycetidae</taxon>
        <taxon>Hypocreales</taxon>
        <taxon>Ophiocordycipitaceae</taxon>
        <taxon>Ophiocordyceps</taxon>
    </lineage>
</organism>
<evidence type="ECO:0000313" key="2">
    <source>
        <dbReference type="EMBL" id="PHH62546.1"/>
    </source>
</evidence>
<dbReference type="AlphaFoldDB" id="A0A2C5Y4D5"/>
<name>A0A2C5Y4D5_9HYPO</name>
<evidence type="ECO:0000313" key="3">
    <source>
        <dbReference type="Proteomes" id="UP000226192"/>
    </source>
</evidence>
<comment type="caution">
    <text evidence="2">The sequence shown here is derived from an EMBL/GenBank/DDBJ whole genome shotgun (WGS) entry which is preliminary data.</text>
</comment>
<proteinExistence type="predicted"/>
<keyword evidence="3" id="KW-1185">Reference proteome</keyword>
<dbReference type="InterPro" id="IPR045518">
    <property type="entry name" value="2EXR"/>
</dbReference>
<protein>
    <recommendedName>
        <fullName evidence="1">2EXR domain-containing protein</fullName>
    </recommendedName>
</protein>
<gene>
    <name evidence="2" type="ORF">CDD81_6932</name>
</gene>
<dbReference type="OrthoDB" id="3557569at2759"/>
<sequence>MHDLHAPCSPSSPLCCSNHFLQTQPPQSPPTPRAQFHLFPLLPPELRLRIWNLNLPRSRLVPIRCGSESLSLDASRLSLDASTTGCVSDAPIPVNLHVCSESRIEAQKTYHGAFGFARAPGRIMFNPGTDALMFGPRKGYMASYSQFQTCMSMCSPAQLAQVRRLAISDALFWSDSLYRSMTAAGLTFDVIKQLAQRMPRLEHIVFVPRQEDESSDLKAVRERIAHQVQIAMALVGKQVLSWREPNWEVLDQSSLLEKWG</sequence>
<dbReference type="PANTHER" id="PTHR35910:SF6">
    <property type="entry name" value="2EXR DOMAIN-CONTAINING PROTEIN"/>
    <property type="match status" value="1"/>
</dbReference>
<dbReference type="Pfam" id="PF20150">
    <property type="entry name" value="2EXR"/>
    <property type="match status" value="1"/>
</dbReference>
<accession>A0A2C5Y4D5</accession>